<sequence>MNKMVLLMLCIKSVFARPMQSIVIDEPNKTTNAIEIFNSFKITENPEYNEYLELLIFYPYFMMQYSFDIKNSMIFDINLTSNTINMCIKNPLELAEKFEIATQSRSPPSPEK</sequence>
<evidence type="ECO:0000313" key="2">
    <source>
        <dbReference type="Proteomes" id="UP000325004"/>
    </source>
</evidence>
<proteinExistence type="predicted"/>
<evidence type="ECO:0000313" key="1">
    <source>
        <dbReference type="EMBL" id="QEK38589.1"/>
    </source>
</evidence>
<dbReference type="Proteomes" id="UP000325004">
    <property type="component" value="Chromosome"/>
</dbReference>
<organism evidence="1 2">
    <name type="scientific">Candidatus Cytomitobacter primus</name>
    <dbReference type="NCBI Taxonomy" id="2066024"/>
    <lineage>
        <taxon>Bacteria</taxon>
        <taxon>Pseudomonadati</taxon>
        <taxon>Pseudomonadota</taxon>
        <taxon>Alphaproteobacteria</taxon>
        <taxon>Holosporales</taxon>
        <taxon>Holosporaceae</taxon>
        <taxon>Candidatus Cytomitobacter</taxon>
    </lineage>
</organism>
<keyword evidence="2" id="KW-1185">Reference proteome</keyword>
<protein>
    <submittedName>
        <fullName evidence="1">Uncharacterized protein</fullName>
    </submittedName>
</protein>
<reference evidence="1 2" key="1">
    <citation type="submission" date="2019-08" db="EMBL/GenBank/DDBJ databases">
        <title>Highly reduced genomes of protist endosymbionts show evolutionary convergence.</title>
        <authorList>
            <person name="George E."/>
            <person name="Husnik F."/>
            <person name="Tashyreva D."/>
            <person name="Prokopchuk G."/>
            <person name="Horak A."/>
            <person name="Kwong W.K."/>
            <person name="Lukes J."/>
            <person name="Keeling P.J."/>
        </authorList>
    </citation>
    <scope>NUCLEOTIDE SEQUENCE [LARGE SCALE GENOMIC DNA]</scope>
    <source>
        <strain evidence="1">1604LC</strain>
    </source>
</reference>
<accession>A0A5C0UFM2</accession>
<dbReference type="AlphaFoldDB" id="A0A5C0UFM2"/>
<dbReference type="KEGG" id="cpri:FZC34_01540"/>
<gene>
    <name evidence="1" type="ORF">FZC34_01540</name>
</gene>
<dbReference type="RefSeq" id="WP_148971710.1">
    <property type="nucleotide sequence ID" value="NZ_CP043316.1"/>
</dbReference>
<dbReference type="EMBL" id="CP043316">
    <property type="protein sequence ID" value="QEK38589.1"/>
    <property type="molecule type" value="Genomic_DNA"/>
</dbReference>
<name>A0A5C0UFM2_9PROT</name>